<dbReference type="EMBL" id="RSCL01000026">
    <property type="protein sequence ID" value="RUS99389.1"/>
    <property type="molecule type" value="Genomic_DNA"/>
</dbReference>
<reference evidence="1" key="2">
    <citation type="journal article" date="2019" name="Genome Biol. Evol.">
        <title>Day and night: Metabolic profiles and evolutionary relationships of six axenic non-marine cyanobacteria.</title>
        <authorList>
            <person name="Will S.E."/>
            <person name="Henke P."/>
            <person name="Boedeker C."/>
            <person name="Huang S."/>
            <person name="Brinkmann H."/>
            <person name="Rohde M."/>
            <person name="Jarek M."/>
            <person name="Friedl T."/>
            <person name="Seufert S."/>
            <person name="Schumacher M."/>
            <person name="Overmann J."/>
            <person name="Neumann-Schaal M."/>
            <person name="Petersen J."/>
        </authorList>
    </citation>
    <scope>NUCLEOTIDE SEQUENCE [LARGE SCALE GENOMIC DNA]</scope>
    <source>
        <strain evidence="1">PCC 7102</strain>
    </source>
</reference>
<protein>
    <submittedName>
        <fullName evidence="1">Uncharacterized protein</fullName>
    </submittedName>
</protein>
<keyword evidence="2" id="KW-1185">Reference proteome</keyword>
<dbReference type="RefSeq" id="WP_127085895.1">
    <property type="nucleotide sequence ID" value="NZ_RSCL01000026.1"/>
</dbReference>
<dbReference type="Proteomes" id="UP000271624">
    <property type="component" value="Unassembled WGS sequence"/>
</dbReference>
<sequence>MSYFFSLRGWLEAEPEKFDKATQLIESLQRTYEQDSKMGFYLQGWSWNRNPINWTAYLFYGADVTESGLELFEDTLDKLINTHLNLSGYFHAQGEDGERNLVYHITDDELSTKVSDVLVKVT</sequence>
<accession>A0A433UZV7</accession>
<comment type="caution">
    <text evidence="1">The sequence shown here is derived from an EMBL/GenBank/DDBJ whole genome shotgun (WGS) entry which is preliminary data.</text>
</comment>
<proteinExistence type="predicted"/>
<gene>
    <name evidence="1" type="ORF">DSM106972_078310</name>
</gene>
<dbReference type="AlphaFoldDB" id="A0A433UZV7"/>
<reference evidence="1" key="1">
    <citation type="submission" date="2018-12" db="EMBL/GenBank/DDBJ databases">
        <authorList>
            <person name="Will S."/>
            <person name="Neumann-Schaal M."/>
            <person name="Henke P."/>
        </authorList>
    </citation>
    <scope>NUCLEOTIDE SEQUENCE</scope>
    <source>
        <strain evidence="1">PCC 7102</strain>
    </source>
</reference>
<evidence type="ECO:0000313" key="2">
    <source>
        <dbReference type="Proteomes" id="UP000271624"/>
    </source>
</evidence>
<dbReference type="OrthoDB" id="2621972at2"/>
<evidence type="ECO:0000313" key="1">
    <source>
        <dbReference type="EMBL" id="RUS99389.1"/>
    </source>
</evidence>
<organism evidence="1 2">
    <name type="scientific">Dulcicalothrix desertica PCC 7102</name>
    <dbReference type="NCBI Taxonomy" id="232991"/>
    <lineage>
        <taxon>Bacteria</taxon>
        <taxon>Bacillati</taxon>
        <taxon>Cyanobacteriota</taxon>
        <taxon>Cyanophyceae</taxon>
        <taxon>Nostocales</taxon>
        <taxon>Calotrichaceae</taxon>
        <taxon>Dulcicalothrix</taxon>
    </lineage>
</organism>
<name>A0A433UZV7_9CYAN</name>